<sequence>MCPPYLFLGVFLIALSLMWLYNSTYIAIGLAAMGMAYVTISLAADFDKGKLLICEARSKPIRLAAYALHTAPPFFLLSLSGS</sequence>
<reference evidence="2 3" key="1">
    <citation type="journal article" date="2012" name="Stand. Genomic Sci.">
        <title>Complete genome sequence of Pyrobaculum oguniense.</title>
        <authorList>
            <person name="Bernick D.L."/>
            <person name="Karplus K."/>
            <person name="Lui L.M."/>
            <person name="Coker J.K."/>
            <person name="Murphy J.N."/>
            <person name="Chan P.P."/>
            <person name="Cozen A.E."/>
            <person name="Lowe T.M."/>
        </authorList>
    </citation>
    <scope>NUCLEOTIDE SEQUENCE [LARGE SCALE GENOMIC DNA]</scope>
    <source>
        <strain evidence="2 3">TE7</strain>
    </source>
</reference>
<evidence type="ECO:0000313" key="3">
    <source>
        <dbReference type="Proteomes" id="UP000009062"/>
    </source>
</evidence>
<keyword evidence="3" id="KW-1185">Reference proteome</keyword>
<keyword evidence="1" id="KW-0812">Transmembrane</keyword>
<dbReference type="Proteomes" id="UP000009062">
    <property type="component" value="Chromosome"/>
</dbReference>
<evidence type="ECO:0000313" key="2">
    <source>
        <dbReference type="EMBL" id="AFA39668.1"/>
    </source>
</evidence>
<keyword evidence="1" id="KW-0472">Membrane</keyword>
<feature type="transmembrane region" description="Helical" evidence="1">
    <location>
        <begin position="5"/>
        <end position="21"/>
    </location>
</feature>
<dbReference type="AlphaFoldDB" id="H6QAP2"/>
<protein>
    <submittedName>
        <fullName evidence="2">Uncharacterized protein</fullName>
    </submittedName>
</protein>
<dbReference type="STRING" id="698757.Pogu_1641"/>
<proteinExistence type="predicted"/>
<evidence type="ECO:0000256" key="1">
    <source>
        <dbReference type="SAM" id="Phobius"/>
    </source>
</evidence>
<dbReference type="eggNOG" id="arCOG14930">
    <property type="taxonomic scope" value="Archaea"/>
</dbReference>
<gene>
    <name evidence="2" type="ordered locus">Pogu_1641</name>
</gene>
<name>H6QAP2_PYROT</name>
<dbReference type="KEGG" id="pog:Pogu_1641"/>
<organism evidence="2 3">
    <name type="scientific">Pyrobaculum oguniense (strain DSM 13380 / JCM 10595 / TE7)</name>
    <dbReference type="NCBI Taxonomy" id="698757"/>
    <lineage>
        <taxon>Archaea</taxon>
        <taxon>Thermoproteota</taxon>
        <taxon>Thermoprotei</taxon>
        <taxon>Thermoproteales</taxon>
        <taxon>Thermoproteaceae</taxon>
        <taxon>Pyrobaculum</taxon>
    </lineage>
</organism>
<dbReference type="EMBL" id="CP003316">
    <property type="protein sequence ID" value="AFA39668.1"/>
    <property type="molecule type" value="Genomic_DNA"/>
</dbReference>
<keyword evidence="1" id="KW-1133">Transmembrane helix</keyword>
<accession>H6QAP2</accession>
<dbReference type="HOGENOM" id="CLU_2550425_0_0_2"/>